<dbReference type="Pfam" id="PF13426">
    <property type="entry name" value="PAS_9"/>
    <property type="match status" value="3"/>
</dbReference>
<proteinExistence type="predicted"/>
<dbReference type="InterPro" id="IPR005467">
    <property type="entry name" value="His_kinase_dom"/>
</dbReference>
<dbReference type="Pfam" id="PF02518">
    <property type="entry name" value="HATPase_c"/>
    <property type="match status" value="1"/>
</dbReference>
<dbReference type="PROSITE" id="PS50113">
    <property type="entry name" value="PAC"/>
    <property type="match status" value="1"/>
</dbReference>
<dbReference type="Gene3D" id="3.30.565.10">
    <property type="entry name" value="Histidine kinase-like ATPase, C-terminal domain"/>
    <property type="match status" value="1"/>
</dbReference>
<feature type="domain" description="PAS" evidence="2">
    <location>
        <begin position="57"/>
        <end position="87"/>
    </location>
</feature>
<dbReference type="SMART" id="SM00091">
    <property type="entry name" value="PAS"/>
    <property type="match status" value="6"/>
</dbReference>
<dbReference type="NCBIfam" id="TIGR00229">
    <property type="entry name" value="sensory_box"/>
    <property type="match status" value="6"/>
</dbReference>
<feature type="domain" description="PAS" evidence="2">
    <location>
        <begin position="171"/>
        <end position="207"/>
    </location>
</feature>
<evidence type="ECO:0000259" key="3">
    <source>
        <dbReference type="PROSITE" id="PS50113"/>
    </source>
</evidence>
<dbReference type="InterPro" id="IPR011495">
    <property type="entry name" value="Sig_transdc_His_kin_sub2_dim/P"/>
</dbReference>
<dbReference type="Proteomes" id="UP000182517">
    <property type="component" value="Chromosome"/>
</dbReference>
<dbReference type="RefSeq" id="WP_072284056.1">
    <property type="nucleotide sequence ID" value="NZ_CP015519.1"/>
</dbReference>
<accession>A0A1L3GQ69</accession>
<feature type="domain" description="PAS" evidence="2">
    <location>
        <begin position="536"/>
        <end position="595"/>
    </location>
</feature>
<feature type="domain" description="PAC" evidence="3">
    <location>
        <begin position="483"/>
        <end position="535"/>
    </location>
</feature>
<feature type="domain" description="PAS" evidence="2">
    <location>
        <begin position="666"/>
        <end position="707"/>
    </location>
</feature>
<feature type="domain" description="Histidine kinase" evidence="1">
    <location>
        <begin position="904"/>
        <end position="991"/>
    </location>
</feature>
<feature type="domain" description="PAS" evidence="2">
    <location>
        <begin position="405"/>
        <end position="439"/>
    </location>
</feature>
<dbReference type="KEGG" id="pef:A7E78_09735"/>
<dbReference type="PROSITE" id="PS50112">
    <property type="entry name" value="PAS"/>
    <property type="match status" value="6"/>
</dbReference>
<dbReference type="SMART" id="SM00387">
    <property type="entry name" value="HATPase_c"/>
    <property type="match status" value="1"/>
</dbReference>
<name>A0A1L3GQ69_9BACT</name>
<dbReference type="PANTHER" id="PTHR44757:SF2">
    <property type="entry name" value="BIOFILM ARCHITECTURE MAINTENANCE PROTEIN MBAA"/>
    <property type="match status" value="1"/>
</dbReference>
<dbReference type="CDD" id="cd00130">
    <property type="entry name" value="PAS"/>
    <property type="match status" value="5"/>
</dbReference>
<dbReference type="SUPFAM" id="SSF55874">
    <property type="entry name" value="ATPase domain of HSP90 chaperone/DNA topoisomerase II/histidine kinase"/>
    <property type="match status" value="1"/>
</dbReference>
<dbReference type="Pfam" id="PF13188">
    <property type="entry name" value="PAS_8"/>
    <property type="match status" value="3"/>
</dbReference>
<organism evidence="4 5">
    <name type="scientific">Syntrophotalea acetylenivorans</name>
    <dbReference type="NCBI Taxonomy" id="1842532"/>
    <lineage>
        <taxon>Bacteria</taxon>
        <taxon>Pseudomonadati</taxon>
        <taxon>Thermodesulfobacteriota</taxon>
        <taxon>Desulfuromonadia</taxon>
        <taxon>Desulfuromonadales</taxon>
        <taxon>Syntrophotaleaceae</taxon>
        <taxon>Syntrophotalea</taxon>
    </lineage>
</organism>
<dbReference type="EMBL" id="CP015519">
    <property type="protein sequence ID" value="APG28096.1"/>
    <property type="molecule type" value="Genomic_DNA"/>
</dbReference>
<dbReference type="OrthoDB" id="5342753at2"/>
<dbReference type="InterPro" id="IPR035965">
    <property type="entry name" value="PAS-like_dom_sf"/>
</dbReference>
<dbReference type="InterPro" id="IPR000700">
    <property type="entry name" value="PAS-assoc_C"/>
</dbReference>
<dbReference type="PANTHER" id="PTHR44757">
    <property type="entry name" value="DIGUANYLATE CYCLASE DGCP"/>
    <property type="match status" value="1"/>
</dbReference>
<dbReference type="PROSITE" id="PS50109">
    <property type="entry name" value="HIS_KIN"/>
    <property type="match status" value="1"/>
</dbReference>
<dbReference type="InterPro" id="IPR003594">
    <property type="entry name" value="HATPase_dom"/>
</dbReference>
<evidence type="ECO:0000313" key="4">
    <source>
        <dbReference type="EMBL" id="APG28096.1"/>
    </source>
</evidence>
<protein>
    <recommendedName>
        <fullName evidence="6">PAS domain S-box protein</fullName>
    </recommendedName>
</protein>
<dbReference type="InterPro" id="IPR001610">
    <property type="entry name" value="PAC"/>
</dbReference>
<dbReference type="Gene3D" id="3.30.450.20">
    <property type="entry name" value="PAS domain"/>
    <property type="match status" value="6"/>
</dbReference>
<dbReference type="STRING" id="1842532.A7E78_09735"/>
<sequence length="991" mass="113078">MVLYIEGSDQDQQAARTLLQEHGFTVSLSRGEVPVATELVETTEEDLPLAFLAHFIDGIVIMNVETAGVLYANNAFAEMLGYSLEEVRRQKVWDWDVVWSREEIEHMYATRKWLGERFETRFRRKGGQMLDVAVTHKPVTWKGKEVLFCVVRDISEGKQTERVLHLTQFTVENTDDQAFWMSPEGRFLYVNEAACTALDYSREELEGMPIWEIDPNVTADKAVDYWRQLKEEGSMRFESLHRAKDGRIYPVEVRGNYVNYDGQEYSCVFVTDISKRKQEEQALRLNQFAVDNTAEQAFWITPEGQITYANNAACASLGYCREELVGMSLPDIDPDFSGEDVVESWISLKKDKVRRFERCHKAKDGRLYPVEVRSNYVNYDGREFRFAFVIDISERKAAEEALWRREEQYRQLMEMLPIAAYTTDAEGRITFFNRRAQEFWQREPRLGSDLWCGSHMLRYLDGPPMDHDQCPMALTLKTGQACQGKEIIVEHPDGTRSNVIVYPELLADTAGETEGAVNLLVDITERRQTEEALRESEHKYRTIVEHAPFGITRSTREGELLNANPAFASILGYDSVQELLESVNLSNIQDALFPEPSTRAPLVENILSSDSWYVFNNLFYCKDGSLVTCRVHSRRIMNGDGRADEFESFIENITDQLEAMRALRESEEKFRVLAETSSVPITIYQEDRFVYVNPAMEQLLGYSAEELYRMKFWEWAQGEVREQIRNNGLERLSGKTVSGQYEISYLTKGGEQRCVLISAGVMEYQGLPTGVASLLDITERKRSEELLRASLAEKEVLLQEIHHRVKNNLQVVSSLLFLQAQRFSDPELQACFLESQSRICSMALAHEQLYQSKNLSEISIKKYMENLVGQLEKSFQSPKQEVDCRLVVENVPLDIEKVVPCGLLVTELLSNAYKHAFADGCSGQVTVSLQSENGQIELKVVDDGIGLPAEFDHRQAKTLGLQLVSALVNQLGGALEVETVNGTCFRVNFAG</sequence>
<evidence type="ECO:0000259" key="1">
    <source>
        <dbReference type="PROSITE" id="PS50109"/>
    </source>
</evidence>
<dbReference type="InterPro" id="IPR000014">
    <property type="entry name" value="PAS"/>
</dbReference>
<evidence type="ECO:0000259" key="2">
    <source>
        <dbReference type="PROSITE" id="PS50112"/>
    </source>
</evidence>
<keyword evidence="5" id="KW-1185">Reference proteome</keyword>
<feature type="domain" description="PAS" evidence="2">
    <location>
        <begin position="289"/>
        <end position="335"/>
    </location>
</feature>
<dbReference type="InterPro" id="IPR036890">
    <property type="entry name" value="HATPase_C_sf"/>
</dbReference>
<dbReference type="SUPFAM" id="SSF55785">
    <property type="entry name" value="PYP-like sensor domain (PAS domain)"/>
    <property type="match status" value="6"/>
</dbReference>
<evidence type="ECO:0000313" key="5">
    <source>
        <dbReference type="Proteomes" id="UP000182517"/>
    </source>
</evidence>
<gene>
    <name evidence="4" type="ORF">A7E78_09735</name>
</gene>
<dbReference type="InterPro" id="IPR052155">
    <property type="entry name" value="Biofilm_reg_signaling"/>
</dbReference>
<dbReference type="AlphaFoldDB" id="A0A1L3GQ69"/>
<evidence type="ECO:0008006" key="6">
    <source>
        <dbReference type="Google" id="ProtNLM"/>
    </source>
</evidence>
<dbReference type="Pfam" id="PF07568">
    <property type="entry name" value="HisKA_2"/>
    <property type="match status" value="1"/>
</dbReference>
<dbReference type="SMART" id="SM00086">
    <property type="entry name" value="PAC"/>
    <property type="match status" value="6"/>
</dbReference>
<reference evidence="4 5" key="1">
    <citation type="journal article" date="2017" name="Genome Announc.">
        <title>Complete Genome Sequences of Two Acetylene-Fermenting Pelobacter acetylenicus Strains.</title>
        <authorList>
            <person name="Sutton J.M."/>
            <person name="Baesman S.M."/>
            <person name="Fierst J.L."/>
            <person name="Poret-Peterson A.T."/>
            <person name="Oremland R.S."/>
            <person name="Dunlap D.S."/>
            <person name="Akob D.M."/>
        </authorList>
    </citation>
    <scope>NUCLEOTIDE SEQUENCE [LARGE SCALE GENOMIC DNA]</scope>
    <source>
        <strain evidence="4 5">SFB93</strain>
    </source>
</reference>